<dbReference type="Gene3D" id="3.10.350.10">
    <property type="entry name" value="LysM domain"/>
    <property type="match status" value="1"/>
</dbReference>
<sequence length="571" mass="58565">MRKWIGTAALAWLAGVAGPAQAGPAGAEGADFLYLVEPGDTLIGLAERYMASPDGWRTLQRLNGVADPYRLVPGSRLRIPLSQIPEQAASARVVYVNGEVRANGRPVQVGMSLDESARIETPAAGSVTLELPDRSRITLPPNTTVAVRRLRTFARSGLTDTVIRIEQGGADTRVAPEGSGVGRFELHTPMMVTGVRGTSYRVAADAAGSRSEVLAGRVGVSAARPARPVPAGHAMSAAAQVSAGYGVGVSDRGRLSQPVALLPAPVLLPPADTVLGPAFDAAWQPVSGASAYHVKVARDAALTEVAWSGTTTDTRARPEGLPEGTLYLAVSAIDANRLTGLAAQAPVAVRLNPPAPFTLQPAADAVRYGETVAFAWAAVPGAASYELAVAGDAGFAGEVALHPAAEPASAQPQAPGQYWWRVRSVDAAGRPGPWSAPVAYRVEPPGPVPSMQDDGKTLQVGWPADRGAGTGYRVQLSADAGFATLLVDQHTETNAIELPRPAPGVYYVRVARAAPGAVPDTGAFSAPQRIEIFTYLMDGNGAAIGAGVGTDGGAGGGTGGGTGGGGRIRLH</sequence>
<dbReference type="Gene3D" id="2.60.120.1440">
    <property type="match status" value="1"/>
</dbReference>
<dbReference type="InterPro" id="IPR006860">
    <property type="entry name" value="FecR"/>
</dbReference>
<reference evidence="4 5" key="1">
    <citation type="submission" date="2018-09" db="EMBL/GenBank/DDBJ databases">
        <title>Complete genome sequence of Cupriavidus oxalaticus T2, a bacterium capable of phenol tolerance and degradation.</title>
        <authorList>
            <person name="Yan J."/>
        </authorList>
    </citation>
    <scope>NUCLEOTIDE SEQUENCE [LARGE SCALE GENOMIC DNA]</scope>
    <source>
        <strain evidence="4 5">T2</strain>
    </source>
</reference>
<proteinExistence type="predicted"/>
<dbReference type="SUPFAM" id="SSF54106">
    <property type="entry name" value="LysM domain"/>
    <property type="match status" value="1"/>
</dbReference>
<name>A0A5P3VET0_9BURK</name>
<evidence type="ECO:0000313" key="5">
    <source>
        <dbReference type="Proteomes" id="UP000325743"/>
    </source>
</evidence>
<feature type="domain" description="LysM" evidence="3">
    <location>
        <begin position="32"/>
        <end position="79"/>
    </location>
</feature>
<feature type="signal peptide" evidence="2">
    <location>
        <begin position="1"/>
        <end position="22"/>
    </location>
</feature>
<dbReference type="SMART" id="SM00257">
    <property type="entry name" value="LysM"/>
    <property type="match status" value="1"/>
</dbReference>
<dbReference type="PROSITE" id="PS51782">
    <property type="entry name" value="LYSM"/>
    <property type="match status" value="1"/>
</dbReference>
<dbReference type="Gene3D" id="2.60.40.10">
    <property type="entry name" value="Immunoglobulins"/>
    <property type="match status" value="3"/>
</dbReference>
<evidence type="ECO:0000256" key="1">
    <source>
        <dbReference type="SAM" id="MobiDB-lite"/>
    </source>
</evidence>
<dbReference type="Pfam" id="PF01476">
    <property type="entry name" value="LysM"/>
    <property type="match status" value="1"/>
</dbReference>
<feature type="region of interest" description="Disordered" evidence="1">
    <location>
        <begin position="551"/>
        <end position="571"/>
    </location>
</feature>
<dbReference type="PIRSF" id="PIRSF029644">
    <property type="entry name" value="UCP029644"/>
    <property type="match status" value="1"/>
</dbReference>
<dbReference type="InterPro" id="IPR013783">
    <property type="entry name" value="Ig-like_fold"/>
</dbReference>
<evidence type="ECO:0000256" key="2">
    <source>
        <dbReference type="SAM" id="SignalP"/>
    </source>
</evidence>
<dbReference type="PANTHER" id="PTHR38731:SF3">
    <property type="entry name" value="BLL6125 PROTEIN"/>
    <property type="match status" value="1"/>
</dbReference>
<dbReference type="Proteomes" id="UP000325743">
    <property type="component" value="Chromosome 1"/>
</dbReference>
<protein>
    <submittedName>
        <fullName evidence="4">LysM peptidoglycan-binding domain-containing protein</fullName>
    </submittedName>
</protein>
<accession>A0A5P3VET0</accession>
<dbReference type="InterPro" id="IPR036779">
    <property type="entry name" value="LysM_dom_sf"/>
</dbReference>
<dbReference type="Pfam" id="PF04773">
    <property type="entry name" value="FecR"/>
    <property type="match status" value="1"/>
</dbReference>
<dbReference type="RefSeq" id="WP_151069866.1">
    <property type="nucleotide sequence ID" value="NZ_CP032518.1"/>
</dbReference>
<dbReference type="InterPro" id="IPR018392">
    <property type="entry name" value="LysM"/>
</dbReference>
<organism evidence="4 5">
    <name type="scientific">Cupriavidus oxalaticus</name>
    <dbReference type="NCBI Taxonomy" id="96344"/>
    <lineage>
        <taxon>Bacteria</taxon>
        <taxon>Pseudomonadati</taxon>
        <taxon>Pseudomonadota</taxon>
        <taxon>Betaproteobacteria</taxon>
        <taxon>Burkholderiales</taxon>
        <taxon>Burkholderiaceae</taxon>
        <taxon>Cupriavidus</taxon>
    </lineage>
</organism>
<dbReference type="InterPro" id="IPR016930">
    <property type="entry name" value="UCP029644"/>
</dbReference>
<evidence type="ECO:0000313" key="4">
    <source>
        <dbReference type="EMBL" id="QEZ43741.1"/>
    </source>
</evidence>
<dbReference type="EMBL" id="CP032518">
    <property type="protein sequence ID" value="QEZ43741.1"/>
    <property type="molecule type" value="Genomic_DNA"/>
</dbReference>
<gene>
    <name evidence="4" type="ORF">D2917_05505</name>
</gene>
<feature type="chain" id="PRO_5024982948" evidence="2">
    <location>
        <begin position="23"/>
        <end position="571"/>
    </location>
</feature>
<evidence type="ECO:0000259" key="3">
    <source>
        <dbReference type="PROSITE" id="PS51782"/>
    </source>
</evidence>
<dbReference type="PANTHER" id="PTHR38731">
    <property type="entry name" value="LIPL45-RELATED LIPOPROTEIN-RELATED"/>
    <property type="match status" value="1"/>
</dbReference>
<dbReference type="AlphaFoldDB" id="A0A5P3VET0"/>
<keyword evidence="2" id="KW-0732">Signal</keyword>